<dbReference type="InterPro" id="IPR014722">
    <property type="entry name" value="Rib_uL2_dom2"/>
</dbReference>
<keyword evidence="3" id="KW-0677">Repeat</keyword>
<feature type="compositionally biased region" description="Basic and acidic residues" evidence="5">
    <location>
        <begin position="331"/>
        <end position="345"/>
    </location>
</feature>
<feature type="compositionally biased region" description="Polar residues" evidence="5">
    <location>
        <begin position="22"/>
        <end position="32"/>
    </location>
</feature>
<keyword evidence="8" id="KW-1185">Reference proteome</keyword>
<dbReference type="PROSITE" id="PS50174">
    <property type="entry name" value="G_PATCH"/>
    <property type="match status" value="1"/>
</dbReference>
<evidence type="ECO:0000313" key="8">
    <source>
        <dbReference type="Proteomes" id="UP000789390"/>
    </source>
</evidence>
<reference evidence="7" key="1">
    <citation type="submission" date="2021-11" db="EMBL/GenBank/DDBJ databases">
        <authorList>
            <person name="Schell T."/>
        </authorList>
    </citation>
    <scope>NUCLEOTIDE SEQUENCE</scope>
    <source>
        <strain evidence="7">M5</strain>
    </source>
</reference>
<evidence type="ECO:0000256" key="3">
    <source>
        <dbReference type="ARBA" id="ARBA00022737"/>
    </source>
</evidence>
<gene>
    <name evidence="7" type="ORF">DGAL_LOCUS4458</name>
</gene>
<evidence type="ECO:0000256" key="5">
    <source>
        <dbReference type="SAM" id="MobiDB-lite"/>
    </source>
</evidence>
<comment type="similarity">
    <text evidence="2">Belongs to the MOS2 family.</text>
</comment>
<dbReference type="EMBL" id="CAKKLH010000073">
    <property type="protein sequence ID" value="CAH0102080.1"/>
    <property type="molecule type" value="Genomic_DNA"/>
</dbReference>
<dbReference type="Gene3D" id="2.30.30.30">
    <property type="match status" value="1"/>
</dbReference>
<proteinExistence type="inferred from homology"/>
<dbReference type="GO" id="GO:0003676">
    <property type="term" value="F:nucleic acid binding"/>
    <property type="evidence" value="ECO:0007669"/>
    <property type="project" value="InterPro"/>
</dbReference>
<dbReference type="Proteomes" id="UP000789390">
    <property type="component" value="Unassembled WGS sequence"/>
</dbReference>
<comment type="caution">
    <text evidence="7">The sequence shown here is derived from an EMBL/GenBank/DDBJ whole genome shotgun (WGS) entry which is preliminary data.</text>
</comment>
<dbReference type="Gene3D" id="2.30.30.140">
    <property type="match status" value="1"/>
</dbReference>
<dbReference type="PANTHER" id="PTHR15818:SF2">
    <property type="entry name" value="G-PATCH DOMAIN AND KOW MOTIFS-CONTAINING PROTEIN"/>
    <property type="match status" value="1"/>
</dbReference>
<name>A0A8J2WKD2_9CRUS</name>
<accession>A0A8J2WKD2</accession>
<dbReference type="InterPro" id="IPR026822">
    <property type="entry name" value="Spp2/MOS2_G-patch"/>
</dbReference>
<dbReference type="InterPro" id="IPR005824">
    <property type="entry name" value="KOW"/>
</dbReference>
<evidence type="ECO:0000313" key="7">
    <source>
        <dbReference type="EMBL" id="CAH0102080.1"/>
    </source>
</evidence>
<dbReference type="OrthoDB" id="5577072at2759"/>
<dbReference type="PANTHER" id="PTHR15818">
    <property type="entry name" value="G PATCH AND KOW-CONTAINING"/>
    <property type="match status" value="1"/>
</dbReference>
<feature type="compositionally biased region" description="Basic residues" evidence="5">
    <location>
        <begin position="315"/>
        <end position="330"/>
    </location>
</feature>
<feature type="region of interest" description="Disordered" evidence="5">
    <location>
        <begin position="1"/>
        <end position="37"/>
    </location>
</feature>
<evidence type="ECO:0000256" key="2">
    <source>
        <dbReference type="ARBA" id="ARBA00010966"/>
    </source>
</evidence>
<dbReference type="Pfam" id="PF12656">
    <property type="entry name" value="G-patch_2"/>
    <property type="match status" value="1"/>
</dbReference>
<dbReference type="InterPro" id="IPR045166">
    <property type="entry name" value="Spp2-like"/>
</dbReference>
<evidence type="ECO:0000256" key="4">
    <source>
        <dbReference type="ARBA" id="ARBA00023242"/>
    </source>
</evidence>
<dbReference type="SMART" id="SM00739">
    <property type="entry name" value="KOW"/>
    <property type="match status" value="2"/>
</dbReference>
<feature type="compositionally biased region" description="Basic and acidic residues" evidence="5">
    <location>
        <begin position="297"/>
        <end position="314"/>
    </location>
</feature>
<comment type="subcellular location">
    <subcellularLocation>
        <location evidence="1">Nucleus</location>
    </subcellularLocation>
</comment>
<feature type="region of interest" description="Disordered" evidence="5">
    <location>
        <begin position="297"/>
        <end position="361"/>
    </location>
</feature>
<evidence type="ECO:0000259" key="6">
    <source>
        <dbReference type="PROSITE" id="PS50174"/>
    </source>
</evidence>
<sequence length="481" mass="54782">MSETKPGVSFAFSSKRKHDNVKLTQSKLLDTTQETREETDFVKTVEHNKINGSIKKAPKKELIIPLITKNRWRTPGKDTKEETTEASDLDKQAENEILQETLKAVDGWENRGNGVPSNIDIPLFMQNRVPSGFETDEKVDVSLRADQSTLDDYEAIPVEAYGMAMLRGMGWKASEGIGLSRKGVAAPMEVKLRPKGLGLGADRTVLENAAKALSKPKEGEEELKVIIGANVQLLSGKHQGLYGQVLSMDANTGRALVRMAVGSNELEMSELFLKPVSAKEYRDSARILNKEKYDEYKTKQEKERNEKEKKDRESRKKRKHSRSPSHRSRRESRSRSRERRDEKKESRSKKPSKGSDNEKREPWLHPLLRVRCVDSSFKDGQFYKQKMVVVDVISKNHCICKAENGKLLENINISKLETVIPRSDPAYVMVVKGKRKGQVCQVIERDKERYTATVQILPDRDEVFQLDYDDICEYTGDVRNL</sequence>
<keyword evidence="4" id="KW-0539">Nucleus</keyword>
<dbReference type="GO" id="GO:0005681">
    <property type="term" value="C:spliceosomal complex"/>
    <property type="evidence" value="ECO:0007669"/>
    <property type="project" value="TreeGrafter"/>
</dbReference>
<dbReference type="InterPro" id="IPR041993">
    <property type="entry name" value="GPKOW_KOW1"/>
</dbReference>
<dbReference type="GO" id="GO:0000398">
    <property type="term" value="P:mRNA splicing, via spliceosome"/>
    <property type="evidence" value="ECO:0007669"/>
    <property type="project" value="InterPro"/>
</dbReference>
<dbReference type="InterPro" id="IPR041994">
    <property type="entry name" value="GPKOW_KOW2"/>
</dbReference>
<evidence type="ECO:0000256" key="1">
    <source>
        <dbReference type="ARBA" id="ARBA00004123"/>
    </source>
</evidence>
<dbReference type="InterPro" id="IPR000467">
    <property type="entry name" value="G_patch_dom"/>
</dbReference>
<dbReference type="CDD" id="cd13153">
    <property type="entry name" value="KOW_GPKOW_B"/>
    <property type="match status" value="1"/>
</dbReference>
<protein>
    <recommendedName>
        <fullName evidence="6">G-patch domain-containing protein</fullName>
    </recommendedName>
</protein>
<dbReference type="AlphaFoldDB" id="A0A8J2WKD2"/>
<dbReference type="CDD" id="cd13152">
    <property type="entry name" value="KOW_GPKOW_A"/>
    <property type="match status" value="1"/>
</dbReference>
<dbReference type="Pfam" id="PF25088">
    <property type="entry name" value="GPKOW_C"/>
    <property type="match status" value="1"/>
</dbReference>
<organism evidence="7 8">
    <name type="scientific">Daphnia galeata</name>
    <dbReference type="NCBI Taxonomy" id="27404"/>
    <lineage>
        <taxon>Eukaryota</taxon>
        <taxon>Metazoa</taxon>
        <taxon>Ecdysozoa</taxon>
        <taxon>Arthropoda</taxon>
        <taxon>Crustacea</taxon>
        <taxon>Branchiopoda</taxon>
        <taxon>Diplostraca</taxon>
        <taxon>Cladocera</taxon>
        <taxon>Anomopoda</taxon>
        <taxon>Daphniidae</taxon>
        <taxon>Daphnia</taxon>
    </lineage>
</organism>
<feature type="domain" description="G-patch" evidence="6">
    <location>
        <begin position="158"/>
        <end position="204"/>
    </location>
</feature>
<dbReference type="SMART" id="SM00443">
    <property type="entry name" value="G_patch"/>
    <property type="match status" value="1"/>
</dbReference>